<dbReference type="PATRIC" id="fig|89059.3.peg.1907"/>
<dbReference type="Proteomes" id="UP000051491">
    <property type="component" value="Unassembled WGS sequence"/>
</dbReference>
<proteinExistence type="predicted"/>
<dbReference type="InterPro" id="IPR000182">
    <property type="entry name" value="GNAT_dom"/>
</dbReference>
<evidence type="ECO:0000313" key="4">
    <source>
        <dbReference type="Proteomes" id="UP000051491"/>
    </source>
</evidence>
<dbReference type="PROSITE" id="PS51186">
    <property type="entry name" value="GNAT"/>
    <property type="match status" value="1"/>
</dbReference>
<gene>
    <name evidence="3" type="ORF">IV43_GL001790</name>
    <name evidence="2" type="ORF">K8V00_07360</name>
</gene>
<dbReference type="InterPro" id="IPR016181">
    <property type="entry name" value="Acyl_CoA_acyltransferase"/>
</dbReference>
<dbReference type="EMBL" id="JQBK01000060">
    <property type="protein sequence ID" value="KRN81785.1"/>
    <property type="molecule type" value="Genomic_DNA"/>
</dbReference>
<comment type="caution">
    <text evidence="3">The sequence shown here is derived from an EMBL/GenBank/DDBJ whole genome shotgun (WGS) entry which is preliminary data.</text>
</comment>
<evidence type="ECO:0000313" key="2">
    <source>
        <dbReference type="EMBL" id="HJE97424.1"/>
    </source>
</evidence>
<keyword evidence="3" id="KW-0808">Transferase</keyword>
<organism evidence="3 4">
    <name type="scientific">Ligilactobacillus acidipiscis</name>
    <dbReference type="NCBI Taxonomy" id="89059"/>
    <lineage>
        <taxon>Bacteria</taxon>
        <taxon>Bacillati</taxon>
        <taxon>Bacillota</taxon>
        <taxon>Bacilli</taxon>
        <taxon>Lactobacillales</taxon>
        <taxon>Lactobacillaceae</taxon>
        <taxon>Ligilactobacillus</taxon>
    </lineage>
</organism>
<reference evidence="3 4" key="1">
    <citation type="journal article" date="2015" name="Genome Announc.">
        <title>Expanding the biotechnology potential of lactobacilli through comparative genomics of 213 strains and associated genera.</title>
        <authorList>
            <person name="Sun Z."/>
            <person name="Harris H.M."/>
            <person name="McCann A."/>
            <person name="Guo C."/>
            <person name="Argimon S."/>
            <person name="Zhang W."/>
            <person name="Yang X."/>
            <person name="Jeffery I.B."/>
            <person name="Cooney J.C."/>
            <person name="Kagawa T.F."/>
            <person name="Liu W."/>
            <person name="Song Y."/>
            <person name="Salvetti E."/>
            <person name="Wrobel A."/>
            <person name="Rasinkangas P."/>
            <person name="Parkhill J."/>
            <person name="Rea M.C."/>
            <person name="O'Sullivan O."/>
            <person name="Ritari J."/>
            <person name="Douillard F.P."/>
            <person name="Paul Ross R."/>
            <person name="Yang R."/>
            <person name="Briner A.E."/>
            <person name="Felis G.E."/>
            <person name="de Vos W.M."/>
            <person name="Barrangou R."/>
            <person name="Klaenhammer T.R."/>
            <person name="Caufield P.W."/>
            <person name="Cui Y."/>
            <person name="Zhang H."/>
            <person name="O'Toole P.W."/>
        </authorList>
    </citation>
    <scope>NUCLEOTIDE SEQUENCE [LARGE SCALE GENOMIC DNA]</scope>
    <source>
        <strain evidence="3 4">DSM 15353</strain>
    </source>
</reference>
<accession>A0A0R2JX77</accession>
<evidence type="ECO:0000313" key="3">
    <source>
        <dbReference type="EMBL" id="KRN81785.1"/>
    </source>
</evidence>
<protein>
    <submittedName>
        <fullName evidence="3">GCN5-related N-acetyltransferase</fullName>
    </submittedName>
    <submittedName>
        <fullName evidence="2">GNAT family N-acetyltransferase</fullName>
    </submittedName>
</protein>
<dbReference type="Proteomes" id="UP000707535">
    <property type="component" value="Unassembled WGS sequence"/>
</dbReference>
<dbReference type="OrthoDB" id="9127144at2"/>
<dbReference type="RefSeq" id="WP_010496156.1">
    <property type="nucleotide sequence ID" value="NZ_JBHUGU010000002.1"/>
</dbReference>
<dbReference type="AlphaFoldDB" id="A0A0R2JX77"/>
<evidence type="ECO:0000259" key="1">
    <source>
        <dbReference type="PROSITE" id="PS51186"/>
    </source>
</evidence>
<name>A0A0R2JX77_9LACO</name>
<dbReference type="GO" id="GO:0016747">
    <property type="term" value="F:acyltransferase activity, transferring groups other than amino-acyl groups"/>
    <property type="evidence" value="ECO:0007669"/>
    <property type="project" value="InterPro"/>
</dbReference>
<reference evidence="2" key="2">
    <citation type="journal article" date="2021" name="PeerJ">
        <title>Extensive microbial diversity within the chicken gut microbiome revealed by metagenomics and culture.</title>
        <authorList>
            <person name="Gilroy R."/>
            <person name="Ravi A."/>
            <person name="Getino M."/>
            <person name="Pursley I."/>
            <person name="Horton D.L."/>
            <person name="Alikhan N.F."/>
            <person name="Baker D."/>
            <person name="Gharbi K."/>
            <person name="Hall N."/>
            <person name="Watson M."/>
            <person name="Adriaenssens E.M."/>
            <person name="Foster-Nyarko E."/>
            <person name="Jarju S."/>
            <person name="Secka A."/>
            <person name="Antonio M."/>
            <person name="Oren A."/>
            <person name="Chaudhuri R.R."/>
            <person name="La Ragione R."/>
            <person name="Hildebrand F."/>
            <person name="Pallen M.J."/>
        </authorList>
    </citation>
    <scope>NUCLEOTIDE SEQUENCE</scope>
    <source>
        <strain evidence="2">CHK174-6876</strain>
    </source>
</reference>
<feature type="domain" description="N-acetyltransferase" evidence="1">
    <location>
        <begin position="5"/>
        <end position="157"/>
    </location>
</feature>
<sequence>MNLKLNLTNPDQPDFDQVYALYQQAFPVDELYPTDLLFGHFNDPNNEFWSIYDDEKWVGLVYCMTENDLTYIGFLAIAPELRGEGYGSAALAAVKEKYSTNRVCLLIEEVSPKYADYEARKKRFSFYQANGFQSAGFKIAELDVHYDFLVATGQSLTSDEYLSLINHYCGQDYAKVVNSHVID</sequence>
<dbReference type="STRING" id="89059.LAC1533_1068"/>
<dbReference type="Pfam" id="PF00583">
    <property type="entry name" value="Acetyltransf_1"/>
    <property type="match status" value="1"/>
</dbReference>
<dbReference type="EMBL" id="DYXG01000075">
    <property type="protein sequence ID" value="HJE97424.1"/>
    <property type="molecule type" value="Genomic_DNA"/>
</dbReference>
<reference evidence="2" key="3">
    <citation type="submission" date="2021-09" db="EMBL/GenBank/DDBJ databases">
        <authorList>
            <person name="Gilroy R."/>
        </authorList>
    </citation>
    <scope>NUCLEOTIDE SEQUENCE</scope>
    <source>
        <strain evidence="2">CHK174-6876</strain>
    </source>
</reference>
<dbReference type="Gene3D" id="3.40.630.30">
    <property type="match status" value="1"/>
</dbReference>
<dbReference type="CDD" id="cd04301">
    <property type="entry name" value="NAT_SF"/>
    <property type="match status" value="1"/>
</dbReference>
<dbReference type="SUPFAM" id="SSF55729">
    <property type="entry name" value="Acyl-CoA N-acyltransferases (Nat)"/>
    <property type="match status" value="1"/>
</dbReference>